<sequence length="591" mass="65786">MIAGENSSFEIIKAKNGLTTLKYHGDREVFLHSSFDPEMEGRRWAEGVDCQPDETVIVLGIGLGYHIKALARRLTSGKIIAIEPHEELIASCSNYWVFKDLITKNKVIILSSKQPAKNFLAGFVDPFHLEKVKIAEYHPLRYYFSREFIDILREINNSLSHLFVSANTVLYFSRTWTQNFFANLDKILTAVPADLFKDVFPNRPGIIVSAGPSLNKNIHLLKKAKGKAVIIVVGTALRPVTAIDVKPDIAVSLDGSEANYRHFQELSISGFPLLFDAIIYPQILREHQGPLIASVFYDTFSRWLINSGLQVPGQISIGPSVANMAFDFALKLGLDPIIFIGQDLAFSDGHTHARGTVYEKNKPTDDKANLLEIDGFDGGKVLTSRSLHSMLLYLETQIALTANGRNIINATEGGAKIAGTRAMTLNEAINLYCKDKFDPEEKIQAICSSYNPPGLDAMGKLAQKIKEEIGGLEKTSKIARSGLRLANNLELLLRAKEPIQHKINKLLKRLDAVDKELKNLSAGLLPVDMAFQPVWFYLNKGAFDKEAEDQYTEGIRLAKKTQFLYHGLIESINIVKESMLKAAKNIDRGSE</sequence>
<dbReference type="Pfam" id="PF01973">
    <property type="entry name" value="MptE-like"/>
    <property type="match status" value="1"/>
</dbReference>
<organism evidence="3">
    <name type="scientific">Moorella thermoacetica Y72</name>
    <dbReference type="NCBI Taxonomy" id="1325331"/>
    <lineage>
        <taxon>Bacteria</taxon>
        <taxon>Bacillati</taxon>
        <taxon>Bacillota</taxon>
        <taxon>Clostridia</taxon>
        <taxon>Neomoorellales</taxon>
        <taxon>Neomoorellaceae</taxon>
        <taxon>Neomoorella</taxon>
    </lineage>
</organism>
<dbReference type="InterPro" id="IPR029063">
    <property type="entry name" value="SAM-dependent_MTases_sf"/>
</dbReference>
<dbReference type="InterPro" id="IPR045376">
    <property type="entry name" value="Maf_N"/>
</dbReference>
<dbReference type="SUPFAM" id="SSF53335">
    <property type="entry name" value="S-adenosyl-L-methionine-dependent methyltransferases"/>
    <property type="match status" value="1"/>
</dbReference>
<proteinExistence type="predicted"/>
<reference evidence="3" key="1">
    <citation type="journal article" date="2014" name="Gene">
        <title>Genome-guided analysis of transformation efficiency and carbon dioxide assimilation by Moorella thermoacetica Y72.</title>
        <authorList>
            <person name="Tsukahara K."/>
            <person name="Kita A."/>
            <person name="Nakashimada Y."/>
            <person name="Hoshino T."/>
            <person name="Murakami K."/>
        </authorList>
    </citation>
    <scope>NUCLEOTIDE SEQUENCE [LARGE SCALE GENOMIC DNA]</scope>
    <source>
        <strain evidence="3">Y72</strain>
    </source>
</reference>
<dbReference type="EMBL" id="DF238840">
    <property type="protein sequence ID" value="GAF26471.1"/>
    <property type="molecule type" value="Genomic_DNA"/>
</dbReference>
<feature type="domain" description="6-hydroxymethylpterin diphosphokinase MptE-like" evidence="1">
    <location>
        <begin position="178"/>
        <end position="348"/>
    </location>
</feature>
<dbReference type="PANTHER" id="PTHR41786">
    <property type="entry name" value="MOTILITY ACCESSORY FACTOR MAF"/>
    <property type="match status" value="1"/>
</dbReference>
<dbReference type="PANTHER" id="PTHR41786:SF1">
    <property type="entry name" value="6-HYDROXYMETHYLPTERIN DIPHOSPHOKINASE MPTE-LIKE DOMAIN-CONTAINING PROTEIN"/>
    <property type="match status" value="1"/>
</dbReference>
<dbReference type="AlphaFoldDB" id="A0A0S6UBH1"/>
<evidence type="ECO:0000259" key="2">
    <source>
        <dbReference type="Pfam" id="PF20157"/>
    </source>
</evidence>
<evidence type="ECO:0000259" key="1">
    <source>
        <dbReference type="Pfam" id="PF01973"/>
    </source>
</evidence>
<dbReference type="RefSeq" id="WP_025774188.1">
    <property type="nucleotide sequence ID" value="NZ_DF238840.1"/>
</dbReference>
<dbReference type="Proteomes" id="UP000063718">
    <property type="component" value="Unassembled WGS sequence"/>
</dbReference>
<protein>
    <submittedName>
        <fullName evidence="3">Uncharacterized protein conserved in bacteria</fullName>
    </submittedName>
</protein>
<feature type="domain" description="Glycosyltransferase Maf N-terminal" evidence="2">
    <location>
        <begin position="54"/>
        <end position="91"/>
    </location>
</feature>
<dbReference type="Pfam" id="PF20157">
    <property type="entry name" value="Maf_flag10_N"/>
    <property type="match status" value="1"/>
</dbReference>
<evidence type="ECO:0000313" key="3">
    <source>
        <dbReference type="EMBL" id="GAF26471.1"/>
    </source>
</evidence>
<name>A0A0S6UBH1_NEOTH</name>
<dbReference type="InterPro" id="IPR002826">
    <property type="entry name" value="MptE-like"/>
</dbReference>
<accession>A0A0S6UBH1</accession>
<gene>
    <name evidence="3" type="ORF">MTY_1811</name>
</gene>